<keyword evidence="1" id="KW-0732">Signal</keyword>
<dbReference type="SUPFAM" id="SSF63829">
    <property type="entry name" value="Calcium-dependent phosphotriesterase"/>
    <property type="match status" value="3"/>
</dbReference>
<keyword evidence="3" id="KW-1185">Reference proteome</keyword>
<reference evidence="2 3" key="1">
    <citation type="journal article" date="2014" name="Acta Crystallogr. D">
        <title>Structure-based characterization and antifreeze properties of a hyperactive ice-binding protein from the Antarctic bacterium Flavobacterium frigoris PS1.</title>
        <authorList>
            <person name="Do H."/>
            <person name="Kim S.J."/>
            <person name="Kim H.J."/>
            <person name="Lee J.H."/>
        </authorList>
    </citation>
    <scope>NUCLEOTIDE SEQUENCE [LARGE SCALE GENOMIC DNA]</scope>
    <source>
        <strain evidence="2 3">PS1</strain>
    </source>
</reference>
<comment type="caution">
    <text evidence="2">The sequence shown here is derived from an EMBL/GenBank/DDBJ whole genome shotgun (WGS) entry which is preliminary data.</text>
</comment>
<sequence length="1285" mass="137886">MNAKRRCYLLLMCFLFTGSIMAQQGVLDTTFNTVDDGLQGDGFDGVVRTTVLQSDGDLIVGGDFLNFNGASAPYLCRLKPDGTADSSFNLGSGLNGKVYTSILQPDGKIVLAGSFTSFNSTPVGRIIRLNKSGTRDVSFNTTSGVNTYIVYSAALQTDGKVIIVGSFTKYNTLNTNRVARILADGSLDPTFAIGSGPNGLVGEVKIQMDGKIIVAGSFDTFNGVSCNRIVRLNTDGSIDSSFVQGIGFNGNVTALALQVDGKILVGGIFTSYNGTVSNRIVRINSNGTIDSAFLSGSGFSDDGVTAIKVGINGAIMIGGSFSRFYNGTAVNRLVLLSPNGVLAPFFDIGSGPATATVYTLENEADGSWFVGGSFSVFDSQNQGRLAKVDADGTLDIGYLTPGVGFDNSVYHVLTLADSKTIACGSFTRYNGRSSGRIARLLSDGAFDATFNSGATGANNIVKTAIVQSDNKIVIAGNFTSYNGVLANRIARITEGGTIDPSFASGTGANNQIYAVAIQADGRMIVGGNFTNFNGVSANRIIRLLANGSIDPAFNIGAGADGIVETVLIQPDGKIVVGGRFSVFNGNPYNRIVRLNVDGSTDLSFVIGSGFDKNVYALAMQSDNKIIVGGTFLNYGNTSVKRIARINVNGSLDLSFATGTSFSNGEVRTILAQQDNRLLVGGTFSGTYNGVPVQRMLRLLSTGVHDTTFKVNLNSTLYSICFTPDSKVMIAGNFNSVSGVAKHRVARIKLCINSSVWDGTVWKNGLPSSDKTIIFAENFPNFTTVNACSCQIAAGKTVMVPVGNSLSLIFDYSGLGTLLLENNASLYQLDDDIVNTGTIQLRRKTTPIFRSDYTYWSSPVMNQSLYTTSPETSSGYFFSFNSTRNSWLAEVSSTMMETAKGYIIRGPQTFSTTVRAIYEASFTGIPNNGEKTVVLGPASSFNLLGNPYPSAIDIDLFLKENATLLKGTIYLWSHNTPITNNVYTSDDYAVYNLLGGVGTSSSKNTGVNNSKPDGKVASGQSFFIAAASGGGVAKFNDKMRIVGQNSNFYKMYSSQKSKELSAIEKHRLWLNIYNTEGAFKQLLVGYMEGATDAYDAFLDGTTFNANKYLDFYSICEEKNLVIQARGLPFNNQDEIVLGYKSTISGIYTIEIDEADGVIKEQEIYIIDKLNNTSHNLKNSPYSFFTEKGTFNDRFVMRYTDKTLGVTDFETTKGVIVTNKNKEIGITSFAAAIDKVMLFDAAGRKIYQKINLGNLELKISNLLAGQQVLFVEVVLVDGKSIMKKIIY</sequence>
<dbReference type="eggNOG" id="COG3386">
    <property type="taxonomic scope" value="Bacteria"/>
</dbReference>
<proteinExistence type="predicted"/>
<evidence type="ECO:0000256" key="1">
    <source>
        <dbReference type="SAM" id="SignalP"/>
    </source>
</evidence>
<gene>
    <name evidence="2" type="ORF">HJ01_00850</name>
</gene>
<name>H7FNV2_FLAFP</name>
<protein>
    <submittedName>
        <fullName evidence="2">RTX toxins and related Ca2+-binding protein</fullName>
    </submittedName>
</protein>
<dbReference type="NCBIfam" id="TIGR02608">
    <property type="entry name" value="delta_60_rpt"/>
    <property type="match status" value="10"/>
</dbReference>
<dbReference type="EMBL" id="AHKF01000011">
    <property type="protein sequence ID" value="EIA09753.1"/>
    <property type="molecule type" value="Genomic_DNA"/>
</dbReference>
<evidence type="ECO:0000313" key="3">
    <source>
        <dbReference type="Proteomes" id="UP000005566"/>
    </source>
</evidence>
<dbReference type="eggNOG" id="COG1345">
    <property type="taxonomic scope" value="Bacteria"/>
</dbReference>
<organism evidence="2 3">
    <name type="scientific">Flavobacterium frigoris (strain PS1)</name>
    <dbReference type="NCBI Taxonomy" id="1086011"/>
    <lineage>
        <taxon>Bacteria</taxon>
        <taxon>Pseudomonadati</taxon>
        <taxon>Bacteroidota</taxon>
        <taxon>Flavobacteriia</taxon>
        <taxon>Flavobacteriales</taxon>
        <taxon>Flavobacteriaceae</taxon>
        <taxon>Flavobacterium</taxon>
    </lineage>
</organism>
<feature type="signal peptide" evidence="1">
    <location>
        <begin position="1"/>
        <end position="22"/>
    </location>
</feature>
<dbReference type="PATRIC" id="fig|1086011.3.peg.836"/>
<evidence type="ECO:0000313" key="2">
    <source>
        <dbReference type="EMBL" id="EIA09753.1"/>
    </source>
</evidence>
<dbReference type="PANTHER" id="PTHR42754:SF1">
    <property type="entry name" value="LIPOPROTEIN"/>
    <property type="match status" value="1"/>
</dbReference>
<dbReference type="STRING" id="1086011.HJ01_00850"/>
<dbReference type="NCBIfam" id="NF033708">
    <property type="entry name" value="T9SS_Cterm_ChiA"/>
    <property type="match status" value="1"/>
</dbReference>
<dbReference type="Gene3D" id="2.80.10.50">
    <property type="match status" value="6"/>
</dbReference>
<dbReference type="Pfam" id="PF17164">
    <property type="entry name" value="DUF5122"/>
    <property type="match status" value="13"/>
</dbReference>
<accession>H7FNV2</accession>
<dbReference type="InterPro" id="IPR013431">
    <property type="entry name" value="Delta_60_rpt"/>
</dbReference>
<dbReference type="Proteomes" id="UP000005566">
    <property type="component" value="Unassembled WGS sequence"/>
</dbReference>
<dbReference type="PANTHER" id="PTHR42754">
    <property type="entry name" value="ENDOGLUCANASE"/>
    <property type="match status" value="1"/>
</dbReference>
<feature type="chain" id="PRO_5003609285" evidence="1">
    <location>
        <begin position="23"/>
        <end position="1285"/>
    </location>
</feature>
<dbReference type="RefSeq" id="WP_007137027.1">
    <property type="nucleotide sequence ID" value="NZ_AHKF01000011.1"/>
</dbReference>